<proteinExistence type="predicted"/>
<evidence type="ECO:0000313" key="1">
    <source>
        <dbReference type="EMBL" id="NNF08588.1"/>
    </source>
</evidence>
<dbReference type="SUPFAM" id="SSF51445">
    <property type="entry name" value="(Trans)glycosidases"/>
    <property type="match status" value="1"/>
</dbReference>
<dbReference type="EMBL" id="JABDJR010000706">
    <property type="protein sequence ID" value="NNF08588.1"/>
    <property type="molecule type" value="Genomic_DNA"/>
</dbReference>
<dbReference type="Proteomes" id="UP000547674">
    <property type="component" value="Unassembled WGS sequence"/>
</dbReference>
<dbReference type="Pfam" id="PF22612">
    <property type="entry name" value="GH113"/>
    <property type="match status" value="1"/>
</dbReference>
<dbReference type="Gene3D" id="3.20.20.80">
    <property type="entry name" value="Glycosidases"/>
    <property type="match status" value="1"/>
</dbReference>
<dbReference type="AlphaFoldDB" id="A0A7Y2H4B2"/>
<name>A0A7Y2H4B2_UNCEI</name>
<dbReference type="CDD" id="cd19608">
    <property type="entry name" value="GH113_mannanase-like"/>
    <property type="match status" value="1"/>
</dbReference>
<dbReference type="InterPro" id="IPR055151">
    <property type="entry name" value="GH113"/>
</dbReference>
<gene>
    <name evidence="1" type="ORF">HKN21_17635</name>
</gene>
<sequence length="334" mass="37657">MPGLVCLTLLLGCSDTPLELSGPRPMSIQGFTLADWSAFGYSNRHSDIAIRNLGELGVTDCAILITTYQSSPSTSQLRLNDARTPGRNSVARALSEAHRQGMEVTLKLHVDIDDGTWRAEIDPENPEAWFAAYETFVFTWAERAESWGVRQLIVGTELAGTLKHEQAWRDLIQGCRERFHGDLVYAASWDEAALVPFWDALDFVGINTYFPVATRRDPGRLEIMEAWQPWLSRMQLLHEQTDKQILVTEIGYRSIDGAGLHPYQFNTSGTLDLREQADLYWAALQVLAEPDWIEGVYWWNWLANGAGGPLNRDFTPFGKEAEQILRDAWTSPTP</sequence>
<organism evidence="1 2">
    <name type="scientific">Eiseniibacteriota bacterium</name>
    <dbReference type="NCBI Taxonomy" id="2212470"/>
    <lineage>
        <taxon>Bacteria</taxon>
        <taxon>Candidatus Eiseniibacteriota</taxon>
    </lineage>
</organism>
<reference evidence="1 2" key="1">
    <citation type="submission" date="2020-03" db="EMBL/GenBank/DDBJ databases">
        <title>Metabolic flexibility allows generalist bacteria to become dominant in a frequently disturbed ecosystem.</title>
        <authorList>
            <person name="Chen Y.-J."/>
            <person name="Leung P.M."/>
            <person name="Bay S.K."/>
            <person name="Hugenholtz P."/>
            <person name="Kessler A.J."/>
            <person name="Shelley G."/>
            <person name="Waite D.W."/>
            <person name="Cook P.L."/>
            <person name="Greening C."/>
        </authorList>
    </citation>
    <scope>NUCLEOTIDE SEQUENCE [LARGE SCALE GENOMIC DNA]</scope>
    <source>
        <strain evidence="1">SS_bin_28</strain>
    </source>
</reference>
<protein>
    <submittedName>
        <fullName evidence="1">Uncharacterized protein</fullName>
    </submittedName>
</protein>
<accession>A0A7Y2H4B2</accession>
<comment type="caution">
    <text evidence="1">The sequence shown here is derived from an EMBL/GenBank/DDBJ whole genome shotgun (WGS) entry which is preliminary data.</text>
</comment>
<dbReference type="InterPro" id="IPR017853">
    <property type="entry name" value="GH"/>
</dbReference>
<evidence type="ECO:0000313" key="2">
    <source>
        <dbReference type="Proteomes" id="UP000547674"/>
    </source>
</evidence>